<proteinExistence type="predicted"/>
<organism evidence="1 2">
    <name type="scientific">Clonostachys rosea f. rosea IK726</name>
    <dbReference type="NCBI Taxonomy" id="1349383"/>
    <lineage>
        <taxon>Eukaryota</taxon>
        <taxon>Fungi</taxon>
        <taxon>Dikarya</taxon>
        <taxon>Ascomycota</taxon>
        <taxon>Pezizomycotina</taxon>
        <taxon>Sordariomycetes</taxon>
        <taxon>Hypocreomycetidae</taxon>
        <taxon>Hypocreales</taxon>
        <taxon>Bionectriaceae</taxon>
        <taxon>Clonostachys</taxon>
    </lineage>
</organism>
<sequence length="285" mass="31349">MDSHTADESPTLAIVSTDGSTKAVEAAKSQPALLREALIDALSLIPLNDSDLSRIQAQEKFRRSITAERDTTPYRLQTVFAACKSGDIDKTSLEARFYEYGGVRALAALAAAMSDDKQVVPLLQMLSNDALRSLLVSIKKIEPHSDLVFLTERIRRKKQRPSSKRTTLAGPRQRRKQPAATQSNTTLQTLVSMSEPPEPIERHLVKESEQKCPSTNTTASGATVQPQEQSVDTLADRSFLPEVESLLAEDSNGMYQFATADYSGPSDEMTQFAIPHLFSYSSDVE</sequence>
<gene>
    <name evidence="1" type="ORF">CRV2_00019077</name>
</gene>
<accession>A0ACA9UDF7</accession>
<dbReference type="EMBL" id="CADEHS020000178">
    <property type="protein sequence ID" value="CAG9950512.1"/>
    <property type="molecule type" value="Genomic_DNA"/>
</dbReference>
<protein>
    <submittedName>
        <fullName evidence="1">Uncharacterized protein</fullName>
    </submittedName>
</protein>
<reference evidence="1" key="1">
    <citation type="submission" date="2020-04" db="EMBL/GenBank/DDBJ databases">
        <authorList>
            <person name="Broberg M."/>
        </authorList>
    </citation>
    <scope>NUCLEOTIDE SEQUENCE</scope>
</reference>
<evidence type="ECO:0000313" key="1">
    <source>
        <dbReference type="EMBL" id="CAG9950512.1"/>
    </source>
</evidence>
<evidence type="ECO:0000313" key="2">
    <source>
        <dbReference type="Proteomes" id="UP000836387"/>
    </source>
</evidence>
<keyword evidence="2" id="KW-1185">Reference proteome</keyword>
<comment type="caution">
    <text evidence="1">The sequence shown here is derived from an EMBL/GenBank/DDBJ whole genome shotgun (WGS) entry which is preliminary data.</text>
</comment>
<name>A0ACA9UDF7_BIOOC</name>
<reference evidence="1" key="2">
    <citation type="submission" date="2021-10" db="EMBL/GenBank/DDBJ databases">
        <authorList>
            <person name="Piombo E."/>
        </authorList>
    </citation>
    <scope>NUCLEOTIDE SEQUENCE</scope>
</reference>
<dbReference type="Proteomes" id="UP000836387">
    <property type="component" value="Unassembled WGS sequence"/>
</dbReference>